<name>A0A7W1XS81_9BACL</name>
<accession>A0A7W1XS81</accession>
<dbReference type="CDD" id="cd02440">
    <property type="entry name" value="AdoMet_MTases"/>
    <property type="match status" value="1"/>
</dbReference>
<dbReference type="PROSITE" id="PS01230">
    <property type="entry name" value="TRMA_1"/>
    <property type="match status" value="1"/>
</dbReference>
<gene>
    <name evidence="9" type="primary">rlmD</name>
    <name evidence="9" type="ORF">H2C83_07800</name>
</gene>
<dbReference type="GO" id="GO:0070041">
    <property type="term" value="F:rRNA (uridine-C5-)-methyltransferase activity"/>
    <property type="evidence" value="ECO:0007669"/>
    <property type="project" value="UniProtKB-ARBA"/>
</dbReference>
<dbReference type="SUPFAM" id="SSF50249">
    <property type="entry name" value="Nucleic acid-binding proteins"/>
    <property type="match status" value="1"/>
</dbReference>
<keyword evidence="1" id="KW-0004">4Fe-4S</keyword>
<sequence length="458" mass="51832">MKQKPPANKGDIIELEITGFAHDGAGVGKYEGFTVFVPQTVPGEKVRTRLTVVKKTYGKASCLEILKTHPHRTEPQCPVYEICGGCQIQHISYEAQLEHKRQQVMDHFTRIGGMEVPVHPVLGMNDPWRYRNKAQVPFGVQKGKVAAGFYAPGTHQIVNMDACLIQHELNDQVIRKVKQLAQRLKTPIYDEQKHRGILRHVMVRTGYSTGECMIVLVTNGRKLPYRQKWIEELRREFPQLKSLMQNIHHRRSNVVLGPENQVLWGREVVYDRIGDVTFAISPHSFFQINPVQTRVLYDQVAKYAALTGGETVIDAYCGIGTIALYLARHAKRVYGVEIVPAAIKDAKRNAEINRMDHVTFEAGAAEEIMPRWYQEGIRPDVVVVDPPRKGCDPLLLDTVASMQPGRIVYVSCNSSTLARDAKYLAELGYRVREVQPVDMFPQTGHVECVMLMTNVKNK</sequence>
<comment type="caution">
    <text evidence="9">The sequence shown here is derived from an EMBL/GenBank/DDBJ whole genome shotgun (WGS) entry which is preliminary data.</text>
</comment>
<dbReference type="FunFam" id="3.40.50.150:FF:000009">
    <property type="entry name" value="23S rRNA (Uracil(1939)-C(5))-methyltransferase RlmD"/>
    <property type="match status" value="1"/>
</dbReference>
<dbReference type="InterPro" id="IPR029063">
    <property type="entry name" value="SAM-dependent_MTases_sf"/>
</dbReference>
<dbReference type="InterPro" id="IPR010280">
    <property type="entry name" value="U5_MeTrfase_fam"/>
</dbReference>
<dbReference type="Pfam" id="PF01938">
    <property type="entry name" value="TRAM"/>
    <property type="match status" value="1"/>
</dbReference>
<dbReference type="Pfam" id="PF05958">
    <property type="entry name" value="tRNA_U5-meth_tr"/>
    <property type="match status" value="1"/>
</dbReference>
<dbReference type="AlphaFoldDB" id="A0A7W1XS81"/>
<dbReference type="Gene3D" id="2.40.50.140">
    <property type="entry name" value="Nucleic acid-binding proteins"/>
    <property type="match status" value="1"/>
</dbReference>
<reference evidence="9 10" key="1">
    <citation type="submission" date="2020-07" db="EMBL/GenBank/DDBJ databases">
        <title>Thermoactinomyces phylogeny.</title>
        <authorList>
            <person name="Dunlap C."/>
        </authorList>
    </citation>
    <scope>NUCLEOTIDE SEQUENCE [LARGE SCALE GENOMIC DNA]</scope>
    <source>
        <strain evidence="9 10">AMNI-1</strain>
    </source>
</reference>
<dbReference type="InterPro" id="IPR030391">
    <property type="entry name" value="MeTrfase_TrmA_CS"/>
</dbReference>
<feature type="binding site" evidence="6">
    <location>
        <position position="316"/>
    </location>
    <ligand>
        <name>S-adenosyl-L-methionine</name>
        <dbReference type="ChEBI" id="CHEBI:59789"/>
    </ligand>
</feature>
<dbReference type="FunFam" id="2.40.50.140:FF:000097">
    <property type="entry name" value="23S rRNA (uracil(1939)-C(5))-methyltransferase RlmD"/>
    <property type="match status" value="1"/>
</dbReference>
<dbReference type="GO" id="GO:0051539">
    <property type="term" value="F:4 iron, 4 sulfur cluster binding"/>
    <property type="evidence" value="ECO:0007669"/>
    <property type="project" value="UniProtKB-KW"/>
</dbReference>
<dbReference type="Gene3D" id="3.40.50.150">
    <property type="entry name" value="Vaccinia Virus protein VP39"/>
    <property type="match status" value="1"/>
</dbReference>
<dbReference type="Gene3D" id="2.40.50.1070">
    <property type="match status" value="1"/>
</dbReference>
<evidence type="ECO:0000256" key="6">
    <source>
        <dbReference type="PROSITE-ProRule" id="PRU01024"/>
    </source>
</evidence>
<dbReference type="RefSeq" id="WP_181739503.1">
    <property type="nucleotide sequence ID" value="NZ_JACEOL010000025.1"/>
</dbReference>
<dbReference type="FunFam" id="2.40.50.1070:FF:000003">
    <property type="entry name" value="23S rRNA (Uracil-5-)-methyltransferase RumA"/>
    <property type="match status" value="1"/>
</dbReference>
<evidence type="ECO:0000313" key="9">
    <source>
        <dbReference type="EMBL" id="MBA4602221.1"/>
    </source>
</evidence>
<dbReference type="PANTHER" id="PTHR11061">
    <property type="entry name" value="RNA M5U METHYLTRANSFERASE"/>
    <property type="match status" value="1"/>
</dbReference>
<dbReference type="NCBIfam" id="TIGR00479">
    <property type="entry name" value="rumA"/>
    <property type="match status" value="1"/>
</dbReference>
<dbReference type="EMBL" id="JACEOL010000025">
    <property type="protein sequence ID" value="MBA4602221.1"/>
    <property type="molecule type" value="Genomic_DNA"/>
</dbReference>
<protein>
    <submittedName>
        <fullName evidence="9">23S rRNA (Uracil(1939)-C(5))-methyltransferase RlmD</fullName>
        <ecNumber evidence="9">2.1.1.190</ecNumber>
    </submittedName>
</protein>
<evidence type="ECO:0000256" key="4">
    <source>
        <dbReference type="ARBA" id="ARBA00022691"/>
    </source>
</evidence>
<keyword evidence="2 6" id="KW-0489">Methyltransferase</keyword>
<keyword evidence="4 6" id="KW-0949">S-adenosyl-L-methionine</keyword>
<dbReference type="InterPro" id="IPR030390">
    <property type="entry name" value="MeTrfase_TrmA_AS"/>
</dbReference>
<evidence type="ECO:0000259" key="8">
    <source>
        <dbReference type="PROSITE" id="PS50926"/>
    </source>
</evidence>
<dbReference type="PROSITE" id="PS01231">
    <property type="entry name" value="TRMA_2"/>
    <property type="match status" value="1"/>
</dbReference>
<dbReference type="InterPro" id="IPR002792">
    <property type="entry name" value="TRAM_dom"/>
</dbReference>
<dbReference type="PANTHER" id="PTHR11061:SF30">
    <property type="entry name" value="TRNA (URACIL(54)-C(5))-METHYLTRANSFERASE"/>
    <property type="match status" value="1"/>
</dbReference>
<evidence type="ECO:0000256" key="7">
    <source>
        <dbReference type="PROSITE-ProRule" id="PRU10015"/>
    </source>
</evidence>
<evidence type="ECO:0000256" key="5">
    <source>
        <dbReference type="ARBA" id="ARBA00023014"/>
    </source>
</evidence>
<dbReference type="InterPro" id="IPR012340">
    <property type="entry name" value="NA-bd_OB-fold"/>
</dbReference>
<dbReference type="PROSITE" id="PS51687">
    <property type="entry name" value="SAM_MT_RNA_M5U"/>
    <property type="match status" value="1"/>
</dbReference>
<dbReference type="EC" id="2.1.1.190" evidence="9"/>
<feature type="binding site" evidence="6">
    <location>
        <position position="287"/>
    </location>
    <ligand>
        <name>S-adenosyl-L-methionine</name>
        <dbReference type="ChEBI" id="CHEBI:59789"/>
    </ligand>
</feature>
<proteinExistence type="inferred from homology"/>
<evidence type="ECO:0000256" key="2">
    <source>
        <dbReference type="ARBA" id="ARBA00022603"/>
    </source>
</evidence>
<keyword evidence="5" id="KW-0411">Iron-sulfur</keyword>
<feature type="domain" description="TRAM" evidence="8">
    <location>
        <begin position="6"/>
        <end position="64"/>
    </location>
</feature>
<dbReference type="PROSITE" id="PS50926">
    <property type="entry name" value="TRAM"/>
    <property type="match status" value="1"/>
</dbReference>
<comment type="similarity">
    <text evidence="6">Belongs to the class I-like SAM-binding methyltransferase superfamily. RNA M5U methyltransferase family.</text>
</comment>
<feature type="binding site" evidence="6">
    <location>
        <position position="337"/>
    </location>
    <ligand>
        <name>S-adenosyl-L-methionine</name>
        <dbReference type="ChEBI" id="CHEBI:59789"/>
    </ligand>
</feature>
<feature type="active site" evidence="7">
    <location>
        <position position="412"/>
    </location>
</feature>
<organism evidence="9 10">
    <name type="scientific">Thermoactinomyces mirandus</name>
    <dbReference type="NCBI Taxonomy" id="2756294"/>
    <lineage>
        <taxon>Bacteria</taxon>
        <taxon>Bacillati</taxon>
        <taxon>Bacillota</taxon>
        <taxon>Bacilli</taxon>
        <taxon>Bacillales</taxon>
        <taxon>Thermoactinomycetaceae</taxon>
        <taxon>Thermoactinomyces</taxon>
    </lineage>
</organism>
<keyword evidence="10" id="KW-1185">Reference proteome</keyword>
<keyword evidence="1" id="KW-0479">Metal-binding</keyword>
<keyword evidence="1" id="KW-0408">Iron</keyword>
<dbReference type="SUPFAM" id="SSF53335">
    <property type="entry name" value="S-adenosyl-L-methionine-dependent methyltransferases"/>
    <property type="match status" value="1"/>
</dbReference>
<evidence type="ECO:0000256" key="3">
    <source>
        <dbReference type="ARBA" id="ARBA00022679"/>
    </source>
</evidence>
<evidence type="ECO:0000256" key="1">
    <source>
        <dbReference type="ARBA" id="ARBA00022485"/>
    </source>
</evidence>
<dbReference type="Proteomes" id="UP000538292">
    <property type="component" value="Unassembled WGS sequence"/>
</dbReference>
<dbReference type="GO" id="GO:0070475">
    <property type="term" value="P:rRNA base methylation"/>
    <property type="evidence" value="ECO:0007669"/>
    <property type="project" value="TreeGrafter"/>
</dbReference>
<evidence type="ECO:0000313" key="10">
    <source>
        <dbReference type="Proteomes" id="UP000538292"/>
    </source>
</evidence>
<feature type="binding site" evidence="6">
    <location>
        <position position="385"/>
    </location>
    <ligand>
        <name>S-adenosyl-L-methionine</name>
        <dbReference type="ChEBI" id="CHEBI:59789"/>
    </ligand>
</feature>
<feature type="active site" description="Nucleophile" evidence="6">
    <location>
        <position position="412"/>
    </location>
</feature>
<keyword evidence="3 6" id="KW-0808">Transferase</keyword>